<evidence type="ECO:0000313" key="2">
    <source>
        <dbReference type="Proteomes" id="UP001279734"/>
    </source>
</evidence>
<accession>A0AAD3T9L4</accession>
<keyword evidence="2" id="KW-1185">Reference proteome</keyword>
<reference evidence="1" key="1">
    <citation type="submission" date="2023-05" db="EMBL/GenBank/DDBJ databases">
        <title>Nepenthes gracilis genome sequencing.</title>
        <authorList>
            <person name="Fukushima K."/>
        </authorList>
    </citation>
    <scope>NUCLEOTIDE SEQUENCE</scope>
    <source>
        <strain evidence="1">SING2019-196</strain>
    </source>
</reference>
<dbReference type="AlphaFoldDB" id="A0AAD3T9L4"/>
<name>A0AAD3T9L4_NEPGR</name>
<comment type="caution">
    <text evidence="1">The sequence shown here is derived from an EMBL/GenBank/DDBJ whole genome shotgun (WGS) entry which is preliminary data.</text>
</comment>
<evidence type="ECO:0000313" key="1">
    <source>
        <dbReference type="EMBL" id="GMH26210.1"/>
    </source>
</evidence>
<gene>
    <name evidence="1" type="ORF">Nepgr_028053</name>
</gene>
<proteinExistence type="predicted"/>
<sequence length="76" mass="8318">MFPLLIFSTRERRHLRPAGVSAVRDNRSLRRGYETPSVPGIELLSCYGVVSNPKTDSATAGRDSNGSREAMAILNV</sequence>
<protein>
    <submittedName>
        <fullName evidence="1">Uncharacterized protein</fullName>
    </submittedName>
</protein>
<dbReference type="EMBL" id="BSYO01000030">
    <property type="protein sequence ID" value="GMH26210.1"/>
    <property type="molecule type" value="Genomic_DNA"/>
</dbReference>
<dbReference type="Proteomes" id="UP001279734">
    <property type="component" value="Unassembled WGS sequence"/>
</dbReference>
<organism evidence="1 2">
    <name type="scientific">Nepenthes gracilis</name>
    <name type="common">Slender pitcher plant</name>
    <dbReference type="NCBI Taxonomy" id="150966"/>
    <lineage>
        <taxon>Eukaryota</taxon>
        <taxon>Viridiplantae</taxon>
        <taxon>Streptophyta</taxon>
        <taxon>Embryophyta</taxon>
        <taxon>Tracheophyta</taxon>
        <taxon>Spermatophyta</taxon>
        <taxon>Magnoliopsida</taxon>
        <taxon>eudicotyledons</taxon>
        <taxon>Gunneridae</taxon>
        <taxon>Pentapetalae</taxon>
        <taxon>Caryophyllales</taxon>
        <taxon>Nepenthaceae</taxon>
        <taxon>Nepenthes</taxon>
    </lineage>
</organism>